<dbReference type="Proteomes" id="UP000007799">
    <property type="component" value="Unassembled WGS sequence"/>
</dbReference>
<protein>
    <recommendedName>
        <fullName evidence="5">Fibronectin type III-like domain-containing protein</fullName>
    </recommendedName>
</protein>
<dbReference type="InterPro" id="IPR036881">
    <property type="entry name" value="Glyco_hydro_3_C_sf"/>
</dbReference>
<reference evidence="6" key="1">
    <citation type="submission" date="2009-08" db="EMBL/GenBank/DDBJ databases">
        <title>Annotation of Salpingoeca rosetta.</title>
        <authorList>
            <consortium name="The Broad Institute Genome Sequencing Platform"/>
            <person name="Russ C."/>
            <person name="Cuomo C."/>
            <person name="Burger G."/>
            <person name="Gray M.W."/>
            <person name="Holland P.W.H."/>
            <person name="King N."/>
            <person name="Lang F.B.F."/>
            <person name="Roger A.J."/>
            <person name="Ruiz-Trillo I."/>
            <person name="Young S.K."/>
            <person name="Zeng Q."/>
            <person name="Gargeya S."/>
            <person name="Alvarado L."/>
            <person name="Berlin A."/>
            <person name="Chapman S.B."/>
            <person name="Chen Z."/>
            <person name="Freedman E."/>
            <person name="Gellesch M."/>
            <person name="Goldberg J."/>
            <person name="Griggs A."/>
            <person name="Gujja S."/>
            <person name="Heilman E."/>
            <person name="Heiman D."/>
            <person name="Howarth C."/>
            <person name="Mehta T."/>
            <person name="Neiman D."/>
            <person name="Pearson M."/>
            <person name="Roberts A."/>
            <person name="Saif S."/>
            <person name="Shea T."/>
            <person name="Shenoy N."/>
            <person name="Sisk P."/>
            <person name="Stolte C."/>
            <person name="Sykes S."/>
            <person name="White J."/>
            <person name="Yandava C."/>
            <person name="Haas B."/>
            <person name="Nusbaum C."/>
            <person name="Birren B."/>
        </authorList>
    </citation>
    <scope>NUCLEOTIDE SEQUENCE [LARGE SCALE GENOMIC DNA]</scope>
    <source>
        <strain evidence="6">ATCC 50818</strain>
    </source>
</reference>
<keyword evidence="3" id="KW-0378">Hydrolase</keyword>
<dbReference type="KEGG" id="sre:PTSG_01576"/>
<evidence type="ECO:0000256" key="2">
    <source>
        <dbReference type="ARBA" id="ARBA00022729"/>
    </source>
</evidence>
<dbReference type="GO" id="GO:0009044">
    <property type="term" value="F:xylan 1,4-beta-xylosidase activity"/>
    <property type="evidence" value="ECO:0007669"/>
    <property type="project" value="InterPro"/>
</dbReference>
<evidence type="ECO:0000256" key="3">
    <source>
        <dbReference type="ARBA" id="ARBA00022801"/>
    </source>
</evidence>
<dbReference type="InterPro" id="IPR026891">
    <property type="entry name" value="Fn3-like"/>
</dbReference>
<dbReference type="AlphaFoldDB" id="F2TYC5"/>
<accession>F2TYC5</accession>
<evidence type="ECO:0000256" key="1">
    <source>
        <dbReference type="ARBA" id="ARBA00005336"/>
    </source>
</evidence>
<sequence>MCSYASINGVPSCANNLLLNNIVRGQWKRDMVTIGTDCGAIANMVNANKYARDPVDAVAKTLNGGADMELGETYFTTNGYLEQAVQQNRTTINTVNNAVRRVLYIRFITGQFDPIDATPYTSIGLDGINSARHQQINFEAAIQGLVLLKNDDRALPLSTATKVAVVGPHSITRGSLLSDYAGDQQCFSGSDDCIPTIGEWITKVNTNGHTRVQQGVDINSQNTSGIQAALDAVSTSDVVVLCLGIDRSVEHEGIDRTSTDLPGLQTSFAQQVLKTAGNKRVILVLINGGALSIDGLTKGPAAIVEAFYPALRGAEALARTLFGEHNRFGKLPYTIYSSSFQQECELTDMQMSPHANCKGRTYRYYMGQPLYPFGFGLSYTSFDASCSANTTRSVPVQVKCTVTNKDQHQAGDEVIMVYHNVSAAIRAAAPHPIPNRALVGFERVSLAPSQTQTIEFTLSTDAFEVTTTSGGQKLYSGSHSLIFTNGNTFEQVLQFSIDG</sequence>
<dbReference type="InterPro" id="IPR002772">
    <property type="entry name" value="Glyco_hydro_3_C"/>
</dbReference>
<gene>
    <name evidence="6" type="ORF">PTSG_01576</name>
</gene>
<dbReference type="Pfam" id="PF00933">
    <property type="entry name" value="Glyco_hydro_3"/>
    <property type="match status" value="1"/>
</dbReference>
<dbReference type="OMA" id="HANCKGR"/>
<dbReference type="SUPFAM" id="SSF51445">
    <property type="entry name" value="(Trans)glycosidases"/>
    <property type="match status" value="1"/>
</dbReference>
<name>F2TYC5_SALR5</name>
<keyword evidence="2" id="KW-0732">Signal</keyword>
<evidence type="ECO:0000313" key="7">
    <source>
        <dbReference type="Proteomes" id="UP000007799"/>
    </source>
</evidence>
<dbReference type="GeneID" id="16078153"/>
<dbReference type="Gene3D" id="2.60.40.10">
    <property type="entry name" value="Immunoglobulins"/>
    <property type="match status" value="1"/>
</dbReference>
<dbReference type="GO" id="GO:0046556">
    <property type="term" value="F:alpha-L-arabinofuranosidase activity"/>
    <property type="evidence" value="ECO:0007669"/>
    <property type="project" value="TreeGrafter"/>
</dbReference>
<dbReference type="PANTHER" id="PTHR42721">
    <property type="entry name" value="SUGAR HYDROLASE-RELATED"/>
    <property type="match status" value="1"/>
</dbReference>
<dbReference type="InParanoid" id="F2TYC5"/>
<dbReference type="STRING" id="946362.F2TYC5"/>
<dbReference type="OrthoDB" id="430370at2759"/>
<dbReference type="Gene3D" id="3.40.50.1700">
    <property type="entry name" value="Glycoside hydrolase family 3 C-terminal domain"/>
    <property type="match status" value="1"/>
</dbReference>
<dbReference type="SUPFAM" id="SSF52279">
    <property type="entry name" value="Beta-D-glucan exohydrolase, C-terminal domain"/>
    <property type="match status" value="1"/>
</dbReference>
<evidence type="ECO:0000259" key="5">
    <source>
        <dbReference type="SMART" id="SM01217"/>
    </source>
</evidence>
<keyword evidence="7" id="KW-1185">Reference proteome</keyword>
<dbReference type="InterPro" id="IPR001764">
    <property type="entry name" value="Glyco_hydro_3_N"/>
</dbReference>
<dbReference type="GO" id="GO:0031222">
    <property type="term" value="P:arabinan catabolic process"/>
    <property type="evidence" value="ECO:0007669"/>
    <property type="project" value="TreeGrafter"/>
</dbReference>
<dbReference type="InterPro" id="IPR044993">
    <property type="entry name" value="BXL"/>
</dbReference>
<keyword evidence="4" id="KW-0326">Glycosidase</keyword>
<comment type="similarity">
    <text evidence="1">Belongs to the glycosyl hydrolase 3 family.</text>
</comment>
<feature type="domain" description="Fibronectin type III-like" evidence="5">
    <location>
        <begin position="413"/>
        <end position="488"/>
    </location>
</feature>
<organism evidence="7">
    <name type="scientific">Salpingoeca rosetta (strain ATCC 50818 / BSB-021)</name>
    <dbReference type="NCBI Taxonomy" id="946362"/>
    <lineage>
        <taxon>Eukaryota</taxon>
        <taxon>Choanoflagellata</taxon>
        <taxon>Craspedida</taxon>
        <taxon>Salpingoecidae</taxon>
        <taxon>Salpingoeca</taxon>
    </lineage>
</organism>
<dbReference type="InterPro" id="IPR017853">
    <property type="entry name" value="GH"/>
</dbReference>
<dbReference type="PANTHER" id="PTHR42721:SF3">
    <property type="entry name" value="BETA-D-XYLOSIDASE 5-RELATED"/>
    <property type="match status" value="1"/>
</dbReference>
<dbReference type="Pfam" id="PF01915">
    <property type="entry name" value="Glyco_hydro_3_C"/>
    <property type="match status" value="1"/>
</dbReference>
<dbReference type="GO" id="GO:0045493">
    <property type="term" value="P:xylan catabolic process"/>
    <property type="evidence" value="ECO:0007669"/>
    <property type="project" value="InterPro"/>
</dbReference>
<dbReference type="EMBL" id="GL832957">
    <property type="protein sequence ID" value="EGD78599.1"/>
    <property type="molecule type" value="Genomic_DNA"/>
</dbReference>
<evidence type="ECO:0000313" key="6">
    <source>
        <dbReference type="EMBL" id="EGD78599.1"/>
    </source>
</evidence>
<dbReference type="InterPro" id="IPR036962">
    <property type="entry name" value="Glyco_hydro_3_N_sf"/>
</dbReference>
<dbReference type="eggNOG" id="ENOG502QQ55">
    <property type="taxonomic scope" value="Eukaryota"/>
</dbReference>
<proteinExistence type="inferred from homology"/>
<dbReference type="RefSeq" id="XP_004997557.1">
    <property type="nucleotide sequence ID" value="XM_004997500.1"/>
</dbReference>
<dbReference type="SMART" id="SM01217">
    <property type="entry name" value="Fn3_like"/>
    <property type="match status" value="1"/>
</dbReference>
<evidence type="ECO:0000256" key="4">
    <source>
        <dbReference type="ARBA" id="ARBA00023295"/>
    </source>
</evidence>
<dbReference type="InterPro" id="IPR013783">
    <property type="entry name" value="Ig-like_fold"/>
</dbReference>
<dbReference type="Pfam" id="PF14310">
    <property type="entry name" value="Fn3-like"/>
    <property type="match status" value="1"/>
</dbReference>
<dbReference type="Gene3D" id="3.20.20.300">
    <property type="entry name" value="Glycoside hydrolase, family 3, N-terminal domain"/>
    <property type="match status" value="1"/>
</dbReference>